<keyword evidence="3" id="KW-1185">Reference proteome</keyword>
<name>A0A222FN67_9GAMM</name>
<dbReference type="RefSeq" id="WP_094061180.1">
    <property type="nucleotide sequence ID" value="NZ_CP022530.1"/>
</dbReference>
<dbReference type="Pfam" id="PF11911">
    <property type="entry name" value="DUF3429"/>
    <property type="match status" value="1"/>
</dbReference>
<dbReference type="InterPro" id="IPR021836">
    <property type="entry name" value="DUF3429"/>
</dbReference>
<sequence>MTAWLARLDLTQRLGYAGLIPFVLTTLGVLFGVAGSSELFKLYSVVILAFMAGATWGALQSQTQRASSVDLTLAIGTSLWALMAYLLPADVAVPLLVMGYALLLWLDMDGSISENYSTEYTELRKRLTIIVVALHVLVFIAL</sequence>
<dbReference type="KEGG" id="bsan:CHH28_15575"/>
<evidence type="ECO:0008006" key="4">
    <source>
        <dbReference type="Google" id="ProtNLM"/>
    </source>
</evidence>
<feature type="transmembrane region" description="Helical" evidence="1">
    <location>
        <begin position="79"/>
        <end position="103"/>
    </location>
</feature>
<evidence type="ECO:0000256" key="1">
    <source>
        <dbReference type="SAM" id="Phobius"/>
    </source>
</evidence>
<keyword evidence="1" id="KW-0812">Transmembrane</keyword>
<feature type="transmembrane region" description="Helical" evidence="1">
    <location>
        <begin position="14"/>
        <end position="34"/>
    </location>
</feature>
<dbReference type="AlphaFoldDB" id="A0A222FN67"/>
<evidence type="ECO:0000313" key="3">
    <source>
        <dbReference type="Proteomes" id="UP000202440"/>
    </source>
</evidence>
<keyword evidence="1" id="KW-1133">Transmembrane helix</keyword>
<dbReference type="OrthoDB" id="8591832at2"/>
<gene>
    <name evidence="2" type="ORF">CHH28_15575</name>
</gene>
<feature type="transmembrane region" description="Helical" evidence="1">
    <location>
        <begin position="123"/>
        <end position="141"/>
    </location>
</feature>
<proteinExistence type="predicted"/>
<reference evidence="2 3" key="1">
    <citation type="submission" date="2017-07" db="EMBL/GenBank/DDBJ databases">
        <title>Annotated genome sequence of Bacterioplanes sanyensis isolated from Red Sea.</title>
        <authorList>
            <person name="Rehman Z.U."/>
        </authorList>
    </citation>
    <scope>NUCLEOTIDE SEQUENCE [LARGE SCALE GENOMIC DNA]</scope>
    <source>
        <strain evidence="2 3">NV9</strain>
    </source>
</reference>
<protein>
    <recommendedName>
        <fullName evidence="4">DUF3429 domain-containing protein</fullName>
    </recommendedName>
</protein>
<dbReference type="Proteomes" id="UP000202440">
    <property type="component" value="Chromosome"/>
</dbReference>
<accession>A0A222FN67</accession>
<organism evidence="2 3">
    <name type="scientific">Bacterioplanes sanyensis</name>
    <dbReference type="NCBI Taxonomy" id="1249553"/>
    <lineage>
        <taxon>Bacteria</taxon>
        <taxon>Pseudomonadati</taxon>
        <taxon>Pseudomonadota</taxon>
        <taxon>Gammaproteobacteria</taxon>
        <taxon>Oceanospirillales</taxon>
        <taxon>Oceanospirillaceae</taxon>
        <taxon>Bacterioplanes</taxon>
    </lineage>
</organism>
<feature type="transmembrane region" description="Helical" evidence="1">
    <location>
        <begin position="40"/>
        <end position="59"/>
    </location>
</feature>
<evidence type="ECO:0000313" key="2">
    <source>
        <dbReference type="EMBL" id="ASP40006.1"/>
    </source>
</evidence>
<keyword evidence="1" id="KW-0472">Membrane</keyword>
<dbReference type="EMBL" id="CP022530">
    <property type="protein sequence ID" value="ASP40006.1"/>
    <property type="molecule type" value="Genomic_DNA"/>
</dbReference>